<dbReference type="PANTHER" id="PTHR43794:SF11">
    <property type="entry name" value="AMIDOHYDROLASE-RELATED DOMAIN-CONTAINING PROTEIN"/>
    <property type="match status" value="1"/>
</dbReference>
<accession>A0A3S0W7K0</accession>
<dbReference type="Gene3D" id="3.20.20.140">
    <property type="entry name" value="Metal-dependent hydrolases"/>
    <property type="match status" value="1"/>
</dbReference>
<reference evidence="4 5" key="1">
    <citation type="submission" date="2018-12" db="EMBL/GenBank/DDBJ databases">
        <title>three novel Halomonas strain isolated from plants.</title>
        <authorList>
            <person name="Sun C."/>
        </authorList>
    </citation>
    <scope>NUCLEOTIDE SEQUENCE [LARGE SCALE GENOMIC DNA]</scope>
    <source>
        <strain evidence="4 5">DSM 19434</strain>
    </source>
</reference>
<comment type="similarity">
    <text evidence="1">Belongs to the metallo-dependent hydrolases superfamily. ATZ/TRZ family.</text>
</comment>
<dbReference type="Proteomes" id="UP000287336">
    <property type="component" value="Unassembled WGS sequence"/>
</dbReference>
<evidence type="ECO:0000313" key="4">
    <source>
        <dbReference type="EMBL" id="RUR30425.1"/>
    </source>
</evidence>
<sequence length="461" mass="49252">MNTLFINATLVTMDPQLGELSDGQVLVEDDRIAAVGHDLTDDPKAKNAEVIDCGGGILIPGLVNAHMHTWQTGLRGVAANWTLLEYFRHVHRGLAALFTPHDIYIATRMGAMNQLNCGTTTLGDWCHNNPTPEHTDAAVRGLKESGIRALFMHGSPKPDPKPGQPHFSEIPHPRHEIERLLGGELANPEGLVTLGMAILGPHYSTLDVTLQDFALAKEFGLVASMHQGGGEAVAPGAWDEVEARGLLGPDINIVHGQSLDDGQMSRFCASGVTFSVAPENEMTQGHGFPVTGLVRQHGGVVSLGVDLESVLSGDMFSVARAALGMQRSLDNDASRREQGKIPDTSTITTREALGWITLDGAKALGLDDRIGSLTPGKQADLVLLDSNQLNMQPVNDPVSTVVMQTSLANVDSVMVAGQFKKRGGRLLIETEQGIAELAKSGHRIHAELLAREAQSTQEATS</sequence>
<dbReference type="OrthoDB" id="9787621at2"/>
<proteinExistence type="inferred from homology"/>
<dbReference type="Gene3D" id="2.30.40.10">
    <property type="entry name" value="Urease, subunit C, domain 1"/>
    <property type="match status" value="1"/>
</dbReference>
<evidence type="ECO:0000256" key="2">
    <source>
        <dbReference type="ARBA" id="ARBA00022801"/>
    </source>
</evidence>
<organism evidence="4 5">
    <name type="scientific">Vreelandella andesensis</name>
    <dbReference type="NCBI Taxonomy" id="447567"/>
    <lineage>
        <taxon>Bacteria</taxon>
        <taxon>Pseudomonadati</taxon>
        <taxon>Pseudomonadota</taxon>
        <taxon>Gammaproteobacteria</taxon>
        <taxon>Oceanospirillales</taxon>
        <taxon>Halomonadaceae</taxon>
        <taxon>Vreelandella</taxon>
    </lineage>
</organism>
<name>A0A3S0W7K0_9GAMM</name>
<dbReference type="NCBIfam" id="NF006056">
    <property type="entry name" value="PRK08204.1"/>
    <property type="match status" value="1"/>
</dbReference>
<feature type="domain" description="Amidohydrolase-related" evidence="3">
    <location>
        <begin position="57"/>
        <end position="418"/>
    </location>
</feature>
<keyword evidence="5" id="KW-1185">Reference proteome</keyword>
<dbReference type="SUPFAM" id="SSF51556">
    <property type="entry name" value="Metallo-dependent hydrolases"/>
    <property type="match status" value="1"/>
</dbReference>
<dbReference type="InterPro" id="IPR050287">
    <property type="entry name" value="MTA/SAH_deaminase"/>
</dbReference>
<dbReference type="PANTHER" id="PTHR43794">
    <property type="entry name" value="AMINOHYDROLASE SSNA-RELATED"/>
    <property type="match status" value="1"/>
</dbReference>
<dbReference type="RefSeq" id="WP_126948058.1">
    <property type="nucleotide sequence ID" value="NZ_RZHG01000019.1"/>
</dbReference>
<dbReference type="InterPro" id="IPR006680">
    <property type="entry name" value="Amidohydro-rel"/>
</dbReference>
<dbReference type="EMBL" id="RZHG01000019">
    <property type="protein sequence ID" value="RUR30425.1"/>
    <property type="molecule type" value="Genomic_DNA"/>
</dbReference>
<comment type="caution">
    <text evidence="4">The sequence shown here is derived from an EMBL/GenBank/DDBJ whole genome shotgun (WGS) entry which is preliminary data.</text>
</comment>
<dbReference type="InterPro" id="IPR011059">
    <property type="entry name" value="Metal-dep_hydrolase_composite"/>
</dbReference>
<keyword evidence="2" id="KW-0378">Hydrolase</keyword>
<dbReference type="AlphaFoldDB" id="A0A3S0W7K0"/>
<evidence type="ECO:0000313" key="5">
    <source>
        <dbReference type="Proteomes" id="UP000287336"/>
    </source>
</evidence>
<dbReference type="SUPFAM" id="SSF51338">
    <property type="entry name" value="Composite domain of metallo-dependent hydrolases"/>
    <property type="match status" value="1"/>
</dbReference>
<protein>
    <submittedName>
        <fullName evidence="4">Cytosine deaminase</fullName>
    </submittedName>
</protein>
<dbReference type="InterPro" id="IPR032466">
    <property type="entry name" value="Metal_Hydrolase"/>
</dbReference>
<dbReference type="GO" id="GO:0016810">
    <property type="term" value="F:hydrolase activity, acting on carbon-nitrogen (but not peptide) bonds"/>
    <property type="evidence" value="ECO:0007669"/>
    <property type="project" value="InterPro"/>
</dbReference>
<dbReference type="Pfam" id="PF01979">
    <property type="entry name" value="Amidohydro_1"/>
    <property type="match status" value="1"/>
</dbReference>
<evidence type="ECO:0000256" key="1">
    <source>
        <dbReference type="ARBA" id="ARBA00006745"/>
    </source>
</evidence>
<gene>
    <name evidence="4" type="ORF">ELY33_11600</name>
</gene>
<evidence type="ECO:0000259" key="3">
    <source>
        <dbReference type="Pfam" id="PF01979"/>
    </source>
</evidence>